<organism evidence="11 12">
    <name type="scientific">Bacteroides uniformis</name>
    <dbReference type="NCBI Taxonomy" id="820"/>
    <lineage>
        <taxon>Bacteria</taxon>
        <taxon>Pseudomonadati</taxon>
        <taxon>Bacteroidota</taxon>
        <taxon>Bacteroidia</taxon>
        <taxon>Bacteroidales</taxon>
        <taxon>Bacteroidaceae</taxon>
        <taxon>Bacteroides</taxon>
    </lineage>
</organism>
<evidence type="ECO:0000256" key="6">
    <source>
        <dbReference type="PIRSR" id="PIRSR005091-1"/>
    </source>
</evidence>
<dbReference type="EMBL" id="QSKL01000004">
    <property type="protein sequence ID" value="RHE60542.1"/>
    <property type="molecule type" value="Genomic_DNA"/>
</dbReference>
<feature type="transmembrane region" description="Helical" evidence="9">
    <location>
        <begin position="22"/>
        <end position="43"/>
    </location>
</feature>
<evidence type="ECO:0000259" key="10">
    <source>
        <dbReference type="Pfam" id="PF00884"/>
    </source>
</evidence>
<evidence type="ECO:0000256" key="4">
    <source>
        <dbReference type="ARBA" id="ARBA00022989"/>
    </source>
</evidence>
<dbReference type="InterPro" id="IPR000917">
    <property type="entry name" value="Sulfatase_N"/>
</dbReference>
<dbReference type="GO" id="GO:0005886">
    <property type="term" value="C:plasma membrane"/>
    <property type="evidence" value="ECO:0007669"/>
    <property type="project" value="UniProtKB-SubCell"/>
</dbReference>
<name>A0A414JQJ1_BACUN</name>
<evidence type="ECO:0000256" key="9">
    <source>
        <dbReference type="SAM" id="Phobius"/>
    </source>
</evidence>
<sequence length="607" mass="68852">MLFYEKKPFHCSDSQQGATDKVTLLFGITIFFKFLLFDFIWSIPTTFASFSTIEFYTTKIIATLVLLAPYKFFRLWKTEIVIMLLLDILLIVNLMYFRTYYTAIPLNSYGLSGNLADFTGSVYDSFRWYDIFFPLSTIASIPLYWHYKRNTAGRTSYKYYGGALGIGILLFAITTLAKGGFKEAYNTVRQKAYLCASTTSMYTVFGSLCYDLINQKQEATPQIQQEIKEWLSQKPGHHPLAGRIGIRNNCIVILAESLESWVLEREVEGQEITPYLNKLLQDSTTLYAPHVLTQVKGGRSIDAQLLLCAGMLPINSGTYSSQYPDHTYGTLQKAMHQQKNSRNYLLTIDKVSTWNQGVIAYSFGTDTIIAYHDFELTEAFGTHKRTGDGSFLAQCRQKIEKGEIWKKGENVYMQLVTYSGHAPFKLPEELKEIHFSPAIPQKMNDYMTTARYTDKAIGKFVEYLKTLPQYDETLIVITGDHEGLATYREELCNAPGGKGIVSDKTFTPFIIVNSPVGMRYDKVMGQIDMYPTLLNLLQLDDYYWSGLGQSILDPCKKGFAISPQMEVVGEEPTPAEAEFAKKAYDISDQMIHFDYLCSKAKIGGTSK</sequence>
<feature type="transmembrane region" description="Helical" evidence="9">
    <location>
        <begin position="80"/>
        <end position="101"/>
    </location>
</feature>
<feature type="transmembrane region" description="Helical" evidence="9">
    <location>
        <begin position="159"/>
        <end position="181"/>
    </location>
</feature>
<feature type="binding site" evidence="8">
    <location>
        <position position="480"/>
    </location>
    <ligand>
        <name>Mn(2+)</name>
        <dbReference type="ChEBI" id="CHEBI:29035"/>
    </ligand>
</feature>
<feature type="transmembrane region" description="Helical" evidence="9">
    <location>
        <begin position="128"/>
        <end position="147"/>
    </location>
</feature>
<feature type="transmembrane region" description="Helical" evidence="9">
    <location>
        <begin position="55"/>
        <end position="73"/>
    </location>
</feature>
<feature type="binding site" evidence="8">
    <location>
        <position position="256"/>
    </location>
    <ligand>
        <name>Mn(2+)</name>
        <dbReference type="ChEBI" id="CHEBI:29035"/>
    </ligand>
</feature>
<evidence type="ECO:0000313" key="12">
    <source>
        <dbReference type="Proteomes" id="UP000284640"/>
    </source>
</evidence>
<keyword evidence="5 9" id="KW-0472">Membrane</keyword>
<dbReference type="InterPro" id="IPR012160">
    <property type="entry name" value="LtaS-like"/>
</dbReference>
<comment type="subcellular location">
    <subcellularLocation>
        <location evidence="1">Cell membrane</location>
        <topology evidence="1">Multi-pass membrane protein</topology>
    </subcellularLocation>
</comment>
<dbReference type="GO" id="GO:0046872">
    <property type="term" value="F:metal ion binding"/>
    <property type="evidence" value="ECO:0007669"/>
    <property type="project" value="UniProtKB-KW"/>
</dbReference>
<feature type="domain" description="Sulfatase N-terminal" evidence="10">
    <location>
        <begin position="249"/>
        <end position="538"/>
    </location>
</feature>
<dbReference type="PANTHER" id="PTHR47371:SF3">
    <property type="entry name" value="PHOSPHOGLYCEROL TRANSFERASE I"/>
    <property type="match status" value="1"/>
</dbReference>
<dbReference type="SUPFAM" id="SSF53649">
    <property type="entry name" value="Alkaline phosphatase-like"/>
    <property type="match status" value="1"/>
</dbReference>
<reference evidence="11 12" key="1">
    <citation type="submission" date="2018-08" db="EMBL/GenBank/DDBJ databases">
        <title>A genome reference for cultivated species of the human gut microbiota.</title>
        <authorList>
            <person name="Zou Y."/>
            <person name="Xue W."/>
            <person name="Luo G."/>
        </authorList>
    </citation>
    <scope>NUCLEOTIDE SEQUENCE [LARGE SCALE GENOMIC DNA]</scope>
    <source>
        <strain evidence="11 12">AM27-46</strain>
    </source>
</reference>
<gene>
    <name evidence="11" type="ORF">DW729_08350</name>
</gene>
<dbReference type="Gene3D" id="3.40.720.10">
    <property type="entry name" value="Alkaline Phosphatase, subunit A"/>
    <property type="match status" value="1"/>
</dbReference>
<evidence type="ECO:0000313" key="11">
    <source>
        <dbReference type="EMBL" id="RHE60542.1"/>
    </source>
</evidence>
<dbReference type="Pfam" id="PF00884">
    <property type="entry name" value="Sulfatase"/>
    <property type="match status" value="1"/>
</dbReference>
<comment type="caution">
    <text evidence="11">The sequence shown here is derived from an EMBL/GenBank/DDBJ whole genome shotgun (WGS) entry which is preliminary data.</text>
</comment>
<dbReference type="InterPro" id="IPR017850">
    <property type="entry name" value="Alkaline_phosphatase_core_sf"/>
</dbReference>
<dbReference type="PANTHER" id="PTHR47371">
    <property type="entry name" value="LIPOTEICHOIC ACID SYNTHASE"/>
    <property type="match status" value="1"/>
</dbReference>
<protein>
    <submittedName>
        <fullName evidence="11">LTA synthase family protein</fullName>
    </submittedName>
</protein>
<evidence type="ECO:0000256" key="7">
    <source>
        <dbReference type="PIRSR" id="PIRSR005091-2"/>
    </source>
</evidence>
<feature type="binding site" evidence="7">
    <location>
        <position position="421"/>
    </location>
    <ligand>
        <name>substrate</name>
    </ligand>
</feature>
<keyword evidence="3 9" id="KW-0812">Transmembrane</keyword>
<evidence type="ECO:0000256" key="3">
    <source>
        <dbReference type="ARBA" id="ARBA00022692"/>
    </source>
</evidence>
<proteinExistence type="predicted"/>
<dbReference type="Proteomes" id="UP000284640">
    <property type="component" value="Unassembled WGS sequence"/>
</dbReference>
<keyword evidence="2" id="KW-1003">Cell membrane</keyword>
<keyword evidence="7" id="KW-0479">Metal-binding</keyword>
<dbReference type="Gene3D" id="3.30.1120.170">
    <property type="match status" value="1"/>
</dbReference>
<evidence type="ECO:0000256" key="2">
    <source>
        <dbReference type="ARBA" id="ARBA00022475"/>
    </source>
</evidence>
<accession>A0A414JQJ1</accession>
<feature type="binding site" evidence="8">
    <location>
        <position position="481"/>
    </location>
    <ligand>
        <name>Mn(2+)</name>
        <dbReference type="ChEBI" id="CHEBI:29035"/>
    </ligand>
</feature>
<dbReference type="InterPro" id="IPR050448">
    <property type="entry name" value="OpgB/LTA_synthase_biosynth"/>
</dbReference>
<dbReference type="CDD" id="cd16015">
    <property type="entry name" value="LTA_synthase"/>
    <property type="match status" value="1"/>
</dbReference>
<feature type="active site" evidence="6">
    <location>
        <position position="300"/>
    </location>
</feature>
<evidence type="ECO:0000256" key="5">
    <source>
        <dbReference type="ARBA" id="ARBA00023136"/>
    </source>
</evidence>
<keyword evidence="7" id="KW-0464">Manganese</keyword>
<keyword evidence="4 9" id="KW-1133">Transmembrane helix</keyword>
<dbReference type="PIRSF" id="PIRSF005091">
    <property type="entry name" value="Mmb_sulf_HI1246"/>
    <property type="match status" value="1"/>
</dbReference>
<evidence type="ECO:0000256" key="1">
    <source>
        <dbReference type="ARBA" id="ARBA00004651"/>
    </source>
</evidence>
<dbReference type="AlphaFoldDB" id="A0A414JQJ1"/>
<evidence type="ECO:0000256" key="8">
    <source>
        <dbReference type="PIRSR" id="PIRSR005091-3"/>
    </source>
</evidence>